<accession>A0A1I8Q0R0</accession>
<feature type="domain" description="CHK kinase-like" evidence="2">
    <location>
        <begin position="92"/>
        <end position="267"/>
    </location>
</feature>
<organism evidence="3 4">
    <name type="scientific">Stomoxys calcitrans</name>
    <name type="common">Stable fly</name>
    <name type="synonym">Conops calcitrans</name>
    <dbReference type="NCBI Taxonomy" id="35570"/>
    <lineage>
        <taxon>Eukaryota</taxon>
        <taxon>Metazoa</taxon>
        <taxon>Ecdysozoa</taxon>
        <taxon>Arthropoda</taxon>
        <taxon>Hexapoda</taxon>
        <taxon>Insecta</taxon>
        <taxon>Pterygota</taxon>
        <taxon>Neoptera</taxon>
        <taxon>Endopterygota</taxon>
        <taxon>Diptera</taxon>
        <taxon>Brachycera</taxon>
        <taxon>Muscomorpha</taxon>
        <taxon>Muscoidea</taxon>
        <taxon>Muscidae</taxon>
        <taxon>Stomoxys</taxon>
    </lineage>
</organism>
<feature type="transmembrane region" description="Helical" evidence="1">
    <location>
        <begin position="250"/>
        <end position="269"/>
    </location>
</feature>
<evidence type="ECO:0000313" key="4">
    <source>
        <dbReference type="Proteomes" id="UP000095300"/>
    </source>
</evidence>
<dbReference type="SUPFAM" id="SSF56112">
    <property type="entry name" value="Protein kinase-like (PK-like)"/>
    <property type="match status" value="1"/>
</dbReference>
<dbReference type="Proteomes" id="UP000095300">
    <property type="component" value="Unassembled WGS sequence"/>
</dbReference>
<protein>
    <recommendedName>
        <fullName evidence="2">CHK kinase-like domain-containing protein</fullName>
    </recommendedName>
</protein>
<keyword evidence="1" id="KW-1133">Transmembrane helix</keyword>
<dbReference type="AlphaFoldDB" id="A0A1I8Q0R0"/>
<gene>
    <name evidence="3" type="primary">106087271</name>
</gene>
<keyword evidence="1" id="KW-0812">Transmembrane</keyword>
<dbReference type="KEGG" id="scac:106087271"/>
<evidence type="ECO:0000313" key="3">
    <source>
        <dbReference type="EnsemblMetazoa" id="SCAU012795-PA"/>
    </source>
</evidence>
<keyword evidence="1" id="KW-0472">Membrane</keyword>
<dbReference type="SMART" id="SM00587">
    <property type="entry name" value="CHK"/>
    <property type="match status" value="1"/>
</dbReference>
<dbReference type="InterPro" id="IPR015897">
    <property type="entry name" value="CHK_kinase-like"/>
</dbReference>
<dbReference type="InterPro" id="IPR011009">
    <property type="entry name" value="Kinase-like_dom_sf"/>
</dbReference>
<sequence length="271" mass="31584">MAAGEVYATLVLKVRITIELQDFNRLHLSYILKVAPDKEELAEIYQYFFNTETAVYNEVIPELEEMYRQVGLNIQFSPKIFQLGPEVPSLNILLEDLNIRNFKHVNRLEGLDLEHTQAVLRKLAQFHAASAFRVIKKGSYDNKVTPDMDNHYPRYILNQMVDSFTQPFLKNLTCCKNGGKYKDVMKNFMFHAVEKIIRARKPHPYYFNALNHGDCWSNNILFKYSDDGKVEDLLFIDFQNTNYGSPAQDLFYFIITSTLLFIITSNINIKI</sequence>
<reference evidence="3" key="1">
    <citation type="submission" date="2020-05" db="UniProtKB">
        <authorList>
            <consortium name="EnsemblMetazoa"/>
        </authorList>
    </citation>
    <scope>IDENTIFICATION</scope>
    <source>
        <strain evidence="3">USDA</strain>
    </source>
</reference>
<dbReference type="VEuPathDB" id="VectorBase:SCAU012795"/>
<name>A0A1I8Q0R0_STOCA</name>
<evidence type="ECO:0000259" key="2">
    <source>
        <dbReference type="SMART" id="SM00587"/>
    </source>
</evidence>
<dbReference type="EnsemblMetazoa" id="SCAU012795-RA">
    <property type="protein sequence ID" value="SCAU012795-PA"/>
    <property type="gene ID" value="SCAU012795"/>
</dbReference>
<dbReference type="Pfam" id="PF02958">
    <property type="entry name" value="EcKL"/>
    <property type="match status" value="1"/>
</dbReference>
<dbReference type="Gene3D" id="3.90.1200.10">
    <property type="match status" value="1"/>
</dbReference>
<dbReference type="OrthoDB" id="191037at2759"/>
<dbReference type="PANTHER" id="PTHR11012:SF6">
    <property type="entry name" value="CHK DOMAIN OV1-RELATED"/>
    <property type="match status" value="1"/>
</dbReference>
<dbReference type="STRING" id="35570.A0A1I8Q0R0"/>
<keyword evidence="4" id="KW-1185">Reference proteome</keyword>
<proteinExistence type="predicted"/>
<dbReference type="PANTHER" id="PTHR11012">
    <property type="entry name" value="PROTEIN KINASE-LIKE DOMAIN-CONTAINING"/>
    <property type="match status" value="1"/>
</dbReference>
<dbReference type="InterPro" id="IPR004119">
    <property type="entry name" value="EcKL"/>
</dbReference>
<evidence type="ECO:0000256" key="1">
    <source>
        <dbReference type="SAM" id="Phobius"/>
    </source>
</evidence>